<keyword evidence="3" id="KW-1003">Cell membrane</keyword>
<evidence type="ECO:0000256" key="6">
    <source>
        <dbReference type="ARBA" id="ARBA00023053"/>
    </source>
</evidence>
<evidence type="ECO:0000256" key="3">
    <source>
        <dbReference type="ARBA" id="ARBA00022475"/>
    </source>
</evidence>
<evidence type="ECO:0000256" key="10">
    <source>
        <dbReference type="SAM" id="Phobius"/>
    </source>
</evidence>
<name>A0A841DMU7_9ACTN</name>
<evidence type="ECO:0000256" key="7">
    <source>
        <dbReference type="ARBA" id="ARBA00023065"/>
    </source>
</evidence>
<keyword evidence="4 10" id="KW-0812">Transmembrane</keyword>
<feature type="transmembrane region" description="Helical" evidence="10">
    <location>
        <begin position="393"/>
        <end position="413"/>
    </location>
</feature>
<feature type="transmembrane region" description="Helical" evidence="10">
    <location>
        <begin position="87"/>
        <end position="107"/>
    </location>
</feature>
<feature type="transmembrane region" description="Helical" evidence="10">
    <location>
        <begin position="237"/>
        <end position="254"/>
    </location>
</feature>
<dbReference type="Gene3D" id="6.10.140.1330">
    <property type="match status" value="1"/>
</dbReference>
<comment type="subcellular location">
    <subcellularLocation>
        <location evidence="1">Cell membrane</location>
        <topology evidence="1">Multi-pass membrane protein</topology>
    </subcellularLocation>
</comment>
<dbReference type="RefSeq" id="WP_184832660.1">
    <property type="nucleotide sequence ID" value="NZ_BAAAVN010000004.1"/>
</dbReference>
<dbReference type="InterPro" id="IPR006153">
    <property type="entry name" value="Cation/H_exchanger_TM"/>
</dbReference>
<feature type="transmembrane region" description="Helical" evidence="10">
    <location>
        <begin position="185"/>
        <end position="206"/>
    </location>
</feature>
<feature type="domain" description="Cation/H+ exchanger transmembrane" evidence="11">
    <location>
        <begin position="14"/>
        <end position="323"/>
    </location>
</feature>
<evidence type="ECO:0000256" key="2">
    <source>
        <dbReference type="ARBA" id="ARBA00022448"/>
    </source>
</evidence>
<accession>A0A841DMU7</accession>
<dbReference type="Pfam" id="PF00999">
    <property type="entry name" value="Na_H_Exchanger"/>
    <property type="match status" value="1"/>
</dbReference>
<keyword evidence="7" id="KW-0406">Ion transport</keyword>
<evidence type="ECO:0000259" key="11">
    <source>
        <dbReference type="Pfam" id="PF00999"/>
    </source>
</evidence>
<feature type="transmembrane region" description="Helical" evidence="10">
    <location>
        <begin position="113"/>
        <end position="136"/>
    </location>
</feature>
<keyword evidence="5 10" id="KW-1133">Transmembrane helix</keyword>
<keyword evidence="6" id="KW-0915">Sodium</keyword>
<feature type="transmembrane region" description="Helical" evidence="10">
    <location>
        <begin position="306"/>
        <end position="328"/>
    </location>
</feature>
<dbReference type="PANTHER" id="PTHR10110:SF86">
    <property type="entry name" value="SODIUM_HYDROGEN EXCHANGER 7"/>
    <property type="match status" value="1"/>
</dbReference>
<feature type="transmembrane region" description="Helical" evidence="10">
    <location>
        <begin position="28"/>
        <end position="44"/>
    </location>
</feature>
<keyword evidence="9" id="KW-0739">Sodium transport</keyword>
<keyword evidence="8 10" id="KW-0472">Membrane</keyword>
<evidence type="ECO:0000313" key="12">
    <source>
        <dbReference type="EMBL" id="MBB5978325.1"/>
    </source>
</evidence>
<evidence type="ECO:0000256" key="5">
    <source>
        <dbReference type="ARBA" id="ARBA00022989"/>
    </source>
</evidence>
<dbReference type="GO" id="GO:0005886">
    <property type="term" value="C:plasma membrane"/>
    <property type="evidence" value="ECO:0007669"/>
    <property type="project" value="UniProtKB-SubCell"/>
</dbReference>
<feature type="transmembrane region" description="Helical" evidence="10">
    <location>
        <begin position="213"/>
        <end position="231"/>
    </location>
</feature>
<dbReference type="GO" id="GO:0015386">
    <property type="term" value="F:potassium:proton antiporter activity"/>
    <property type="evidence" value="ECO:0007669"/>
    <property type="project" value="TreeGrafter"/>
</dbReference>
<feature type="transmembrane region" description="Helical" evidence="10">
    <location>
        <begin position="56"/>
        <end position="75"/>
    </location>
</feature>
<dbReference type="GO" id="GO:0098719">
    <property type="term" value="P:sodium ion import across plasma membrane"/>
    <property type="evidence" value="ECO:0007669"/>
    <property type="project" value="TreeGrafter"/>
</dbReference>
<dbReference type="PANTHER" id="PTHR10110">
    <property type="entry name" value="SODIUM/HYDROGEN EXCHANGER"/>
    <property type="match status" value="1"/>
</dbReference>
<protein>
    <submittedName>
        <fullName evidence="12">CPA1 family monovalent cation:H+ antiporter</fullName>
    </submittedName>
</protein>
<dbReference type="InterPro" id="IPR018422">
    <property type="entry name" value="Cation/H_exchanger_CPA1"/>
</dbReference>
<comment type="caution">
    <text evidence="12">The sequence shown here is derived from an EMBL/GenBank/DDBJ whole genome shotgun (WGS) entry which is preliminary data.</text>
</comment>
<evidence type="ECO:0000256" key="9">
    <source>
        <dbReference type="ARBA" id="ARBA00023201"/>
    </source>
</evidence>
<feature type="transmembrane region" description="Helical" evidence="10">
    <location>
        <begin position="6"/>
        <end position="23"/>
    </location>
</feature>
<evidence type="ECO:0000256" key="4">
    <source>
        <dbReference type="ARBA" id="ARBA00022692"/>
    </source>
</evidence>
<dbReference type="GO" id="GO:0051453">
    <property type="term" value="P:regulation of intracellular pH"/>
    <property type="evidence" value="ECO:0007669"/>
    <property type="project" value="TreeGrafter"/>
</dbReference>
<dbReference type="Proteomes" id="UP000558997">
    <property type="component" value="Unassembled WGS sequence"/>
</dbReference>
<organism evidence="12 13">
    <name type="scientific">Kribbella solani</name>
    <dbReference type="NCBI Taxonomy" id="236067"/>
    <lineage>
        <taxon>Bacteria</taxon>
        <taxon>Bacillati</taxon>
        <taxon>Actinomycetota</taxon>
        <taxon>Actinomycetes</taxon>
        <taxon>Propionibacteriales</taxon>
        <taxon>Kribbellaceae</taxon>
        <taxon>Kribbella</taxon>
    </lineage>
</organism>
<feature type="transmembrane region" description="Helical" evidence="10">
    <location>
        <begin position="266"/>
        <end position="286"/>
    </location>
</feature>
<evidence type="ECO:0000256" key="8">
    <source>
        <dbReference type="ARBA" id="ARBA00023136"/>
    </source>
</evidence>
<dbReference type="GO" id="GO:0015385">
    <property type="term" value="F:sodium:proton antiporter activity"/>
    <property type="evidence" value="ECO:0007669"/>
    <property type="project" value="InterPro"/>
</dbReference>
<sequence length="571" mass="61025">MDHQIVLIAGCGLAIMIAASVFARRTGVAAPLLLVALGIGASYLPSTPAIHIEPEIILAGVLPPLLYSAAVQLPVLDVRRNFGLISWLSVVMVIVSALVIGALVHAVLPGISFALAVALGAVVSPTDAVAATAIGHRVGLPPRLMTVLEGESLVNDASALVVLRTALAALAVTTHFSLGHTALDFAWAVVGAILIGGAVGLLTALLRQRLDDPVLNTTISFAVPFLAYFPAEGVHASGVLAVVIAGLLTGALGSRRFTARDRQTQATTWTTISFILESGVFLAMGYQLPELVDDARAETTFGEITLLVLLVVVLLIVLRFLGLAWPAVQSRFGSSDRNDQLRARLSEMGERLDAMEPSGEREENRLAWARKRLARSHADIDFEEREPITGRGLIVLGWAGMRGVVTVAAVQTIPAGTPHRATVVLAAFIVALITLVLFGLTLPAVIARMRFRAESAEDKRDSVQALMRQIGEAAIDALGPLDEQTVDGEPLDPAAVSALKERIVPRLMSGSRQFRDTKPDIREQMAVLQRRYLDAMREALQSERGIGAYSTATYRQVESFLDTMERGFSTT</sequence>
<feature type="transmembrane region" description="Helical" evidence="10">
    <location>
        <begin position="157"/>
        <end position="179"/>
    </location>
</feature>
<evidence type="ECO:0000313" key="13">
    <source>
        <dbReference type="Proteomes" id="UP000558997"/>
    </source>
</evidence>
<dbReference type="EMBL" id="JACHNF010000001">
    <property type="protein sequence ID" value="MBB5978325.1"/>
    <property type="molecule type" value="Genomic_DNA"/>
</dbReference>
<evidence type="ECO:0000256" key="1">
    <source>
        <dbReference type="ARBA" id="ARBA00004651"/>
    </source>
</evidence>
<keyword evidence="13" id="KW-1185">Reference proteome</keyword>
<keyword evidence="2" id="KW-0813">Transport</keyword>
<dbReference type="AlphaFoldDB" id="A0A841DMU7"/>
<proteinExistence type="predicted"/>
<reference evidence="12 13" key="1">
    <citation type="submission" date="2020-08" db="EMBL/GenBank/DDBJ databases">
        <title>Sequencing the genomes of 1000 actinobacteria strains.</title>
        <authorList>
            <person name="Klenk H.-P."/>
        </authorList>
    </citation>
    <scope>NUCLEOTIDE SEQUENCE [LARGE SCALE GENOMIC DNA]</scope>
    <source>
        <strain evidence="12 13">DSM 17294</strain>
    </source>
</reference>
<feature type="transmembrane region" description="Helical" evidence="10">
    <location>
        <begin position="425"/>
        <end position="446"/>
    </location>
</feature>
<gene>
    <name evidence="12" type="ORF">HDA44_001666</name>
</gene>